<keyword evidence="1" id="KW-1133">Transmembrane helix</keyword>
<dbReference type="RefSeq" id="WP_219936073.1">
    <property type="nucleotide sequence ID" value="NZ_JAGFNY010000001.1"/>
</dbReference>
<feature type="transmembrane region" description="Helical" evidence="1">
    <location>
        <begin position="63"/>
        <end position="83"/>
    </location>
</feature>
<comment type="caution">
    <text evidence="2">The sequence shown here is derived from an EMBL/GenBank/DDBJ whole genome shotgun (WGS) entry which is preliminary data.</text>
</comment>
<proteinExistence type="predicted"/>
<keyword evidence="1" id="KW-0472">Membrane</keyword>
<reference evidence="2 3" key="1">
    <citation type="submission" date="2021-03" db="EMBL/GenBank/DDBJ databases">
        <title>Succinivibrio sp. nov. isolated from feces of cow.</title>
        <authorList>
            <person name="Choi J.-Y."/>
        </authorList>
    </citation>
    <scope>NUCLEOTIDE SEQUENCE [LARGE SCALE GENOMIC DNA]</scope>
    <source>
        <strain evidence="2 3">AGMB01872</strain>
    </source>
</reference>
<name>A0ABS7DEF7_9GAMM</name>
<accession>A0ABS7DEF7</accession>
<sequence>MLAIMLFLLVLSLVLTYINKRISLFMFPDSVQVTKTQSFLSWFGMAGVFVSLPFLWDGDYSNGLYPFVSGLISFTLAIVLVFISNSNLNTQFVQYEKIYLNSDETLVVPGNDTYGFLDGALKRIKQIGPKYYFKELQAREKACSSLALSLMNDSVEETLANMRTLPWVVDNAVSDKAQFIFLMQYLLNRFDREKLYSNFSLIIKNALSLGSLIGLKLNDYPYPLAKIIAENESLMCLLGRQNGTNFVIDVDSYICDDDENVVCVFSARRFDIVNQDNAFIDKLQFFYKKLLSVADTYIILTNTHVIICCGESQTVLDIESQVFLTKQNDCFSFDEKVYFSVDDPDYFSYVMDTVLHKKS</sequence>
<dbReference type="Proteomes" id="UP000731465">
    <property type="component" value="Unassembled WGS sequence"/>
</dbReference>
<evidence type="ECO:0000256" key="1">
    <source>
        <dbReference type="SAM" id="Phobius"/>
    </source>
</evidence>
<protein>
    <submittedName>
        <fullName evidence="2">Uncharacterized protein</fullName>
    </submittedName>
</protein>
<gene>
    <name evidence="2" type="ORF">J5V48_01120</name>
</gene>
<keyword evidence="3" id="KW-1185">Reference proteome</keyword>
<evidence type="ECO:0000313" key="2">
    <source>
        <dbReference type="EMBL" id="MBW7569496.1"/>
    </source>
</evidence>
<evidence type="ECO:0000313" key="3">
    <source>
        <dbReference type="Proteomes" id="UP000731465"/>
    </source>
</evidence>
<feature type="transmembrane region" description="Helical" evidence="1">
    <location>
        <begin position="40"/>
        <end position="56"/>
    </location>
</feature>
<keyword evidence="1" id="KW-0812">Transmembrane</keyword>
<dbReference type="EMBL" id="JAGFNY010000001">
    <property type="protein sequence ID" value="MBW7569496.1"/>
    <property type="molecule type" value="Genomic_DNA"/>
</dbReference>
<organism evidence="2 3">
    <name type="scientific">Succinivibrio faecicola</name>
    <dbReference type="NCBI Taxonomy" id="2820300"/>
    <lineage>
        <taxon>Bacteria</taxon>
        <taxon>Pseudomonadati</taxon>
        <taxon>Pseudomonadota</taxon>
        <taxon>Gammaproteobacteria</taxon>
        <taxon>Aeromonadales</taxon>
        <taxon>Succinivibrionaceae</taxon>
        <taxon>Succinivibrio</taxon>
    </lineage>
</organism>